<dbReference type="RefSeq" id="WP_093317801.1">
    <property type="nucleotide sequence ID" value="NZ_FOHV01000004.1"/>
</dbReference>
<proteinExistence type="predicted"/>
<evidence type="ECO:0008006" key="5">
    <source>
        <dbReference type="Google" id="ProtNLM"/>
    </source>
</evidence>
<dbReference type="OrthoDB" id="5765242at2"/>
<keyword evidence="2" id="KW-1133">Transmembrane helix</keyword>
<keyword evidence="2" id="KW-0472">Membrane</keyword>
<dbReference type="AlphaFoldDB" id="A0A1H9ZRD5"/>
<keyword evidence="2" id="KW-0812">Transmembrane</keyword>
<keyword evidence="1" id="KW-0175">Coiled coil</keyword>
<feature type="coiled-coil region" evidence="1">
    <location>
        <begin position="145"/>
        <end position="228"/>
    </location>
</feature>
<feature type="transmembrane region" description="Helical" evidence="2">
    <location>
        <begin position="80"/>
        <end position="99"/>
    </location>
</feature>
<keyword evidence="4" id="KW-1185">Reference proteome</keyword>
<dbReference type="STRING" id="1123402.SAMN02583745_00662"/>
<evidence type="ECO:0000313" key="4">
    <source>
        <dbReference type="Proteomes" id="UP000242642"/>
    </source>
</evidence>
<reference evidence="4" key="1">
    <citation type="submission" date="2016-10" db="EMBL/GenBank/DDBJ databases">
        <authorList>
            <person name="Varghese N."/>
            <person name="Submissions S."/>
        </authorList>
    </citation>
    <scope>NUCLEOTIDE SEQUENCE [LARGE SCALE GENOMIC DNA]</scope>
    <source>
        <strain evidence="4">DSM 18579</strain>
    </source>
</reference>
<sequence length="235" mass="25216">MAYKLKRIITSIMVSTVFILTGCAGGGGGYFGSSSSVDPRLKNNPDIEFFSRSGLTACAAGAGLGIAGCLLSNSSKKAECALIAAVAGCGVGIGANAYLDYNRKKYGSEEEALNSAISDMKVENNRLERINQINKQVIIDNKATLDKLSKEIANNTINADMAEKQLKSIDANINFLRDTLAKAKERQANWEKVSNSTSADSSELDEQIAQMNEKVQALESELDSLFTQRSAIKLS</sequence>
<name>A0A1H9ZRD5_9GAMM</name>
<evidence type="ECO:0000256" key="1">
    <source>
        <dbReference type="SAM" id="Coils"/>
    </source>
</evidence>
<dbReference type="PROSITE" id="PS51257">
    <property type="entry name" value="PROKAR_LIPOPROTEIN"/>
    <property type="match status" value="1"/>
</dbReference>
<feature type="transmembrane region" description="Helical" evidence="2">
    <location>
        <begin position="12"/>
        <end position="33"/>
    </location>
</feature>
<dbReference type="EMBL" id="FOHV01000004">
    <property type="protein sequence ID" value="SES84272.1"/>
    <property type="molecule type" value="Genomic_DNA"/>
</dbReference>
<accession>A0A1H9ZRD5</accession>
<dbReference type="Proteomes" id="UP000242642">
    <property type="component" value="Unassembled WGS sequence"/>
</dbReference>
<evidence type="ECO:0000256" key="2">
    <source>
        <dbReference type="SAM" id="Phobius"/>
    </source>
</evidence>
<protein>
    <recommendedName>
        <fullName evidence="5">Lipoprotein</fullName>
    </recommendedName>
</protein>
<organism evidence="3 4">
    <name type="scientific">Thorsellia anophelis DSM 18579</name>
    <dbReference type="NCBI Taxonomy" id="1123402"/>
    <lineage>
        <taxon>Bacteria</taxon>
        <taxon>Pseudomonadati</taxon>
        <taxon>Pseudomonadota</taxon>
        <taxon>Gammaproteobacteria</taxon>
        <taxon>Enterobacterales</taxon>
        <taxon>Thorselliaceae</taxon>
        <taxon>Thorsellia</taxon>
    </lineage>
</organism>
<gene>
    <name evidence="3" type="ORF">SAMN02583745_00662</name>
</gene>
<feature type="transmembrane region" description="Helical" evidence="2">
    <location>
        <begin position="53"/>
        <end position="73"/>
    </location>
</feature>
<evidence type="ECO:0000313" key="3">
    <source>
        <dbReference type="EMBL" id="SES84272.1"/>
    </source>
</evidence>